<keyword evidence="2" id="KW-0902">Two-component regulatory system</keyword>
<keyword evidence="5" id="KW-0804">Transcription</keyword>
<dbReference type="PROSITE" id="PS51755">
    <property type="entry name" value="OMPR_PHOB"/>
    <property type="match status" value="1"/>
</dbReference>
<gene>
    <name evidence="10" type="ORF">IGS67_02320</name>
</gene>
<organism evidence="10 11">
    <name type="scientific">Flavimobilis rhizosphaerae</name>
    <dbReference type="NCBI Taxonomy" id="2775421"/>
    <lineage>
        <taxon>Bacteria</taxon>
        <taxon>Bacillati</taxon>
        <taxon>Actinomycetota</taxon>
        <taxon>Actinomycetes</taxon>
        <taxon>Micrococcales</taxon>
        <taxon>Jonesiaceae</taxon>
        <taxon>Flavimobilis</taxon>
    </lineage>
</organism>
<comment type="caution">
    <text evidence="10">The sequence shown here is derived from an EMBL/GenBank/DDBJ whole genome shotgun (WGS) entry which is preliminary data.</text>
</comment>
<proteinExistence type="predicted"/>
<dbReference type="PANTHER" id="PTHR48111:SF1">
    <property type="entry name" value="TWO-COMPONENT RESPONSE REGULATOR ORR33"/>
    <property type="match status" value="1"/>
</dbReference>
<feature type="domain" description="OmpR/PhoB-type" evidence="9">
    <location>
        <begin position="131"/>
        <end position="230"/>
    </location>
</feature>
<protein>
    <submittedName>
        <fullName evidence="10">Response regulator transcription factor</fullName>
    </submittedName>
</protein>
<evidence type="ECO:0000256" key="2">
    <source>
        <dbReference type="ARBA" id="ARBA00023012"/>
    </source>
</evidence>
<dbReference type="InterPro" id="IPR011006">
    <property type="entry name" value="CheY-like_superfamily"/>
</dbReference>
<name>A0ABR9DMG6_9MICO</name>
<dbReference type="RefSeq" id="WP_192277416.1">
    <property type="nucleotide sequence ID" value="NZ_JACZDF010000001.1"/>
</dbReference>
<accession>A0ABR9DMG6</accession>
<dbReference type="SMART" id="SM00862">
    <property type="entry name" value="Trans_reg_C"/>
    <property type="match status" value="1"/>
</dbReference>
<evidence type="ECO:0000259" key="8">
    <source>
        <dbReference type="PROSITE" id="PS50110"/>
    </source>
</evidence>
<keyword evidence="1 6" id="KW-0597">Phosphoprotein</keyword>
<feature type="domain" description="Response regulatory" evidence="8">
    <location>
        <begin position="5"/>
        <end position="119"/>
    </location>
</feature>
<dbReference type="Gene3D" id="1.10.10.10">
    <property type="entry name" value="Winged helix-like DNA-binding domain superfamily/Winged helix DNA-binding domain"/>
    <property type="match status" value="1"/>
</dbReference>
<dbReference type="Pfam" id="PF00072">
    <property type="entry name" value="Response_reg"/>
    <property type="match status" value="1"/>
</dbReference>
<evidence type="ECO:0000256" key="5">
    <source>
        <dbReference type="ARBA" id="ARBA00023163"/>
    </source>
</evidence>
<evidence type="ECO:0000256" key="6">
    <source>
        <dbReference type="PROSITE-ProRule" id="PRU00169"/>
    </source>
</evidence>
<evidence type="ECO:0000259" key="9">
    <source>
        <dbReference type="PROSITE" id="PS51755"/>
    </source>
</evidence>
<dbReference type="Pfam" id="PF00486">
    <property type="entry name" value="Trans_reg_C"/>
    <property type="match status" value="1"/>
</dbReference>
<evidence type="ECO:0000256" key="7">
    <source>
        <dbReference type="PROSITE-ProRule" id="PRU01091"/>
    </source>
</evidence>
<feature type="DNA-binding region" description="OmpR/PhoB-type" evidence="7">
    <location>
        <begin position="131"/>
        <end position="230"/>
    </location>
</feature>
<dbReference type="InterPro" id="IPR036388">
    <property type="entry name" value="WH-like_DNA-bd_sf"/>
</dbReference>
<dbReference type="CDD" id="cd00383">
    <property type="entry name" value="trans_reg_C"/>
    <property type="match status" value="1"/>
</dbReference>
<dbReference type="EMBL" id="JACZDF010000001">
    <property type="protein sequence ID" value="MBD9698330.1"/>
    <property type="molecule type" value="Genomic_DNA"/>
</dbReference>
<evidence type="ECO:0000256" key="3">
    <source>
        <dbReference type="ARBA" id="ARBA00023015"/>
    </source>
</evidence>
<evidence type="ECO:0000256" key="1">
    <source>
        <dbReference type="ARBA" id="ARBA00022553"/>
    </source>
</evidence>
<evidence type="ECO:0000313" key="10">
    <source>
        <dbReference type="EMBL" id="MBD9698330.1"/>
    </source>
</evidence>
<keyword evidence="4 7" id="KW-0238">DNA-binding</keyword>
<sequence length="235" mass="25845">MDRPRILLVDDDAAITDALGPYLERSGFAVRVAADGQGALDEVSHAVPDLMVADVMMPRLDGRELVRRVRARRLTLPIILLTQVGESSERSAALDEGADDYLNKPFDPHELVARIRAVLRRSAATPGLAGARTLTAHDLVLDRTARRVHLAGREVVLTPKALTLLEHLMLRPGEVHTRERLLATLWGLDFATPSRAVDHRVAELRRELHDDASAPRFLETVPSVGYRFVAPVGSA</sequence>
<keyword evidence="3" id="KW-0805">Transcription regulation</keyword>
<evidence type="ECO:0000256" key="4">
    <source>
        <dbReference type="ARBA" id="ARBA00023125"/>
    </source>
</evidence>
<dbReference type="SMART" id="SM00448">
    <property type="entry name" value="REC"/>
    <property type="match status" value="1"/>
</dbReference>
<dbReference type="InterPro" id="IPR001789">
    <property type="entry name" value="Sig_transdc_resp-reg_receiver"/>
</dbReference>
<dbReference type="InterPro" id="IPR001867">
    <property type="entry name" value="OmpR/PhoB-type_DNA-bd"/>
</dbReference>
<dbReference type="PROSITE" id="PS50110">
    <property type="entry name" value="RESPONSE_REGULATORY"/>
    <property type="match status" value="1"/>
</dbReference>
<evidence type="ECO:0000313" key="11">
    <source>
        <dbReference type="Proteomes" id="UP000642107"/>
    </source>
</evidence>
<feature type="modified residue" description="4-aspartylphosphate" evidence="6">
    <location>
        <position position="54"/>
    </location>
</feature>
<dbReference type="Gene3D" id="3.40.50.2300">
    <property type="match status" value="1"/>
</dbReference>
<dbReference type="SUPFAM" id="SSF52172">
    <property type="entry name" value="CheY-like"/>
    <property type="match status" value="1"/>
</dbReference>
<reference evidence="10 11" key="1">
    <citation type="submission" date="2020-09" db="EMBL/GenBank/DDBJ databases">
        <title>Flavimobilis rhizosphaerae sp. nov., isolated from rhizosphere soil of Spartina alterniflora.</title>
        <authorList>
            <person name="Hanqin C."/>
        </authorList>
    </citation>
    <scope>NUCLEOTIDE SEQUENCE [LARGE SCALE GENOMIC DNA]</scope>
    <source>
        <strain evidence="10 11">GY 10621</strain>
    </source>
</reference>
<keyword evidence="11" id="KW-1185">Reference proteome</keyword>
<dbReference type="Proteomes" id="UP000642107">
    <property type="component" value="Unassembled WGS sequence"/>
</dbReference>
<dbReference type="InterPro" id="IPR039420">
    <property type="entry name" value="WalR-like"/>
</dbReference>
<dbReference type="PANTHER" id="PTHR48111">
    <property type="entry name" value="REGULATOR OF RPOS"/>
    <property type="match status" value="1"/>
</dbReference>